<dbReference type="EMBL" id="LR026963">
    <property type="protein sequence ID" value="VBB69068.1"/>
    <property type="molecule type" value="Genomic_DNA"/>
</dbReference>
<keyword evidence="4" id="KW-0663">Pyridoxal phosphate</keyword>
<dbReference type="GO" id="GO:0004124">
    <property type="term" value="F:cysteine synthase activity"/>
    <property type="evidence" value="ECO:0007669"/>
    <property type="project" value="TreeGrafter"/>
</dbReference>
<dbReference type="SUPFAM" id="SSF53383">
    <property type="entry name" value="PLP-dependent transferases"/>
    <property type="match status" value="1"/>
</dbReference>
<evidence type="ECO:0000256" key="4">
    <source>
        <dbReference type="ARBA" id="ARBA00022898"/>
    </source>
</evidence>
<evidence type="ECO:0000313" key="5">
    <source>
        <dbReference type="EMBL" id="VBB69068.1"/>
    </source>
</evidence>
<dbReference type="InterPro" id="IPR000277">
    <property type="entry name" value="Cys/Met-Metab_PyrdxlP-dep_enz"/>
</dbReference>
<dbReference type="InterPro" id="IPR015421">
    <property type="entry name" value="PyrdxlP-dep_Trfase_major"/>
</dbReference>
<dbReference type="EC" id="2.5.1.48" evidence="5"/>
<accession>A0A484HAB9</accession>
<dbReference type="InterPro" id="IPR015422">
    <property type="entry name" value="PyrdxlP-dep_Trfase_small"/>
</dbReference>
<dbReference type="GO" id="GO:0003961">
    <property type="term" value="F:O-acetylhomoserine aminocarboxypropyltransferase activity"/>
    <property type="evidence" value="ECO:0007669"/>
    <property type="project" value="UniProtKB-EC"/>
</dbReference>
<dbReference type="InterPro" id="IPR015424">
    <property type="entry name" value="PyrdxlP-dep_Trfase"/>
</dbReference>
<reference evidence="5" key="1">
    <citation type="submission" date="2018-10" db="EMBL/GenBank/DDBJ databases">
        <authorList>
            <person name="Gruber-Vodicka H."/>
            <person name="Jaeckle O."/>
        </authorList>
    </citation>
    <scope>NUCLEOTIDE SEQUENCE</scope>
</reference>
<keyword evidence="3 5" id="KW-0808">Transferase</keyword>
<dbReference type="CDD" id="cd00614">
    <property type="entry name" value="CGS_like"/>
    <property type="match status" value="1"/>
</dbReference>
<evidence type="ECO:0000256" key="3">
    <source>
        <dbReference type="ARBA" id="ARBA00022679"/>
    </source>
</evidence>
<proteinExistence type="inferred from homology"/>
<dbReference type="Pfam" id="PF01053">
    <property type="entry name" value="Cys_Met_Meta_PP"/>
    <property type="match status" value="1"/>
</dbReference>
<sequence>MSHPGPQSFRFSAIEGYAVMTIESQHPETIVLHAGYRSDIATQAVAVPIYQTTSYTFRDTQHAADLFALRELGNIYTRIMNPTCAVLEQRMAALEGGAAALALSSGQAASMLAILNLCESGDNFVASTDLYGGTWNLFANTLRQMGIETRFVDPADPDAFQSNVDDRTRCFYAETLPNPKLQVFPIREVADIGHALGIPLIVDNTAAPILCKPIAHGAAVVIYSTTKYIGGHGTSIGGIVIDSGVFNWEHYKERFPLLNEPDPNYHGTVWTEAVKPLGPIAYSLRMRATLLRDIGTAMSPFNAFAFIQGLETLPLRMRVHCANAAQVAHYLNEHSRISRVIYPGLQTGEYRRRANTYLQGGYGALVGFELKDGLEAGRRFIDALQMFYHVANIGDSRSLAIHPATTTHSQLSPEEQLASGVSTSYIRLSVGIEHIDDILKDIEQALSIS</sequence>
<comment type="similarity">
    <text evidence="2">Belongs to the trans-sulfuration enzymes family.</text>
</comment>
<dbReference type="GO" id="GO:0003962">
    <property type="term" value="F:cystathionine gamma-synthase activity"/>
    <property type="evidence" value="ECO:0007669"/>
    <property type="project" value="UniProtKB-EC"/>
</dbReference>
<dbReference type="GO" id="GO:0030170">
    <property type="term" value="F:pyridoxal phosphate binding"/>
    <property type="evidence" value="ECO:0007669"/>
    <property type="project" value="InterPro"/>
</dbReference>
<dbReference type="Gene3D" id="3.90.1150.10">
    <property type="entry name" value="Aspartate Aminotransferase, domain 1"/>
    <property type="match status" value="1"/>
</dbReference>
<dbReference type="AlphaFoldDB" id="A0A484HAB9"/>
<dbReference type="InterPro" id="IPR006235">
    <property type="entry name" value="OAc-hSer/O-AcSer_sulfhydrylase"/>
</dbReference>
<organism evidence="5">
    <name type="scientific">invertebrate metagenome</name>
    <dbReference type="NCBI Taxonomy" id="1711999"/>
    <lineage>
        <taxon>unclassified sequences</taxon>
        <taxon>metagenomes</taxon>
        <taxon>organismal metagenomes</taxon>
    </lineage>
</organism>
<dbReference type="GO" id="GO:0006535">
    <property type="term" value="P:cysteine biosynthetic process from serine"/>
    <property type="evidence" value="ECO:0007669"/>
    <property type="project" value="TreeGrafter"/>
</dbReference>
<comment type="cofactor">
    <cofactor evidence="1">
        <name>pyridoxal 5'-phosphate</name>
        <dbReference type="ChEBI" id="CHEBI:597326"/>
    </cofactor>
</comment>
<dbReference type="NCBIfam" id="TIGR01326">
    <property type="entry name" value="OAH_OAS_sulfhy"/>
    <property type="match status" value="1"/>
</dbReference>
<dbReference type="GO" id="GO:0005737">
    <property type="term" value="C:cytoplasm"/>
    <property type="evidence" value="ECO:0007669"/>
    <property type="project" value="TreeGrafter"/>
</dbReference>
<dbReference type="EC" id="2.5.1.49" evidence="5"/>
<evidence type="ECO:0000256" key="2">
    <source>
        <dbReference type="ARBA" id="ARBA00009077"/>
    </source>
</evidence>
<dbReference type="GO" id="GO:0071269">
    <property type="term" value="P:L-homocysteine biosynthetic process"/>
    <property type="evidence" value="ECO:0007669"/>
    <property type="project" value="TreeGrafter"/>
</dbReference>
<dbReference type="GO" id="GO:0019346">
    <property type="term" value="P:transsulfuration"/>
    <property type="evidence" value="ECO:0007669"/>
    <property type="project" value="InterPro"/>
</dbReference>
<protein>
    <submittedName>
        <fullName evidence="5">O-acetylhomoserine sulfhydrylase / O-succinylhomoserine sulfhydrylase</fullName>
        <ecNumber evidence="5">2.5.1.48</ecNumber>
        <ecNumber evidence="5">2.5.1.49</ecNumber>
    </submittedName>
</protein>
<evidence type="ECO:0000256" key="1">
    <source>
        <dbReference type="ARBA" id="ARBA00001933"/>
    </source>
</evidence>
<name>A0A484HAB9_9ZZZZ</name>
<dbReference type="PIRSF" id="PIRSF001434">
    <property type="entry name" value="CGS"/>
    <property type="match status" value="1"/>
</dbReference>
<dbReference type="PANTHER" id="PTHR43797:SF2">
    <property type="entry name" value="HOMOCYSTEINE_CYSTEINE SYNTHASE"/>
    <property type="match status" value="1"/>
</dbReference>
<dbReference type="FunFam" id="3.40.640.10:FF:000035">
    <property type="entry name" value="O-succinylhomoserine sulfhydrylase"/>
    <property type="match status" value="1"/>
</dbReference>
<dbReference type="Gene3D" id="3.40.640.10">
    <property type="entry name" value="Type I PLP-dependent aspartate aminotransferase-like (Major domain)"/>
    <property type="match status" value="1"/>
</dbReference>
<dbReference type="PANTHER" id="PTHR43797">
    <property type="entry name" value="HOMOCYSTEINE/CYSTEINE SYNTHASE"/>
    <property type="match status" value="1"/>
</dbReference>
<gene>
    <name evidence="5" type="ORF">RIEGSTA812A_PEG_541</name>
</gene>